<organism evidence="2 3">
    <name type="scientific">Trichocladium antarcticum</name>
    <dbReference type="NCBI Taxonomy" id="1450529"/>
    <lineage>
        <taxon>Eukaryota</taxon>
        <taxon>Fungi</taxon>
        <taxon>Dikarya</taxon>
        <taxon>Ascomycota</taxon>
        <taxon>Pezizomycotina</taxon>
        <taxon>Sordariomycetes</taxon>
        <taxon>Sordariomycetidae</taxon>
        <taxon>Sordariales</taxon>
        <taxon>Chaetomiaceae</taxon>
        <taxon>Trichocladium</taxon>
    </lineage>
</organism>
<evidence type="ECO:0000313" key="2">
    <source>
        <dbReference type="EMBL" id="KAK4134370.1"/>
    </source>
</evidence>
<accession>A0AAN6UKP3</accession>
<reference evidence="2" key="2">
    <citation type="submission" date="2023-05" db="EMBL/GenBank/DDBJ databases">
        <authorList>
            <consortium name="Lawrence Berkeley National Laboratory"/>
            <person name="Steindorff A."/>
            <person name="Hensen N."/>
            <person name="Bonometti L."/>
            <person name="Westerberg I."/>
            <person name="Brannstrom I.O."/>
            <person name="Guillou S."/>
            <person name="Cros-Aarteil S."/>
            <person name="Calhoun S."/>
            <person name="Haridas S."/>
            <person name="Kuo A."/>
            <person name="Mondo S."/>
            <person name="Pangilinan J."/>
            <person name="Riley R."/>
            <person name="Labutti K."/>
            <person name="Andreopoulos B."/>
            <person name="Lipzen A."/>
            <person name="Chen C."/>
            <person name="Yanf M."/>
            <person name="Daum C."/>
            <person name="Ng V."/>
            <person name="Clum A."/>
            <person name="Ohm R."/>
            <person name="Martin F."/>
            <person name="Silar P."/>
            <person name="Natvig D."/>
            <person name="Lalanne C."/>
            <person name="Gautier V."/>
            <person name="Ament-Velasquez S.L."/>
            <person name="Kruys A."/>
            <person name="Hutchinson M.I."/>
            <person name="Powell A.J."/>
            <person name="Barry K."/>
            <person name="Miller A.N."/>
            <person name="Grigoriev I.V."/>
            <person name="Debuchy R."/>
            <person name="Gladieux P."/>
            <person name="Thoren M.H."/>
            <person name="Johannesson H."/>
        </authorList>
    </citation>
    <scope>NUCLEOTIDE SEQUENCE</scope>
    <source>
        <strain evidence="2">CBS 123565</strain>
    </source>
</reference>
<evidence type="ECO:0000256" key="1">
    <source>
        <dbReference type="SAM" id="MobiDB-lite"/>
    </source>
</evidence>
<keyword evidence="3" id="KW-1185">Reference proteome</keyword>
<comment type="caution">
    <text evidence="2">The sequence shown here is derived from an EMBL/GenBank/DDBJ whole genome shotgun (WGS) entry which is preliminary data.</text>
</comment>
<sequence length="346" mass="36685">MPARPRTSSGPGSGKSAGARPNFDKRHSKDDLALMLGSGRRTRDLPPHTVRVTGVAQHGPRRGRMPSPPARMSTPESVASGEIPIGMALGSPTRDTSPYALRPLGSNPYAGWETHSKTVIQSSHSPPPVQQTPEPALQRTKTQRRRLFGLFGSRKNAEPATAGGAVEPGRSTTSATAPRARGNVTPARSNTVGGKKITKHTPILIRPPTVPQVEVTAPGPMPQQTPPTADVWPGVSAPSPSLASAGSGLLGIEIPDVRLERYSVMFSGVLNPNAPRPSLLERRQATLEVKTIGDRIEEEGPERTRLRTTRSRGAGDGSNNLPGPAPWSHARKYLAGPPSAARESKQ</sequence>
<feature type="region of interest" description="Disordered" evidence="1">
    <location>
        <begin position="293"/>
        <end position="346"/>
    </location>
</feature>
<feature type="compositionally biased region" description="Basic and acidic residues" evidence="1">
    <location>
        <begin position="22"/>
        <end position="32"/>
    </location>
</feature>
<protein>
    <submittedName>
        <fullName evidence="2">Uncharacterized protein</fullName>
    </submittedName>
</protein>
<feature type="compositionally biased region" description="Low complexity" evidence="1">
    <location>
        <begin position="8"/>
        <end position="19"/>
    </location>
</feature>
<proteinExistence type="predicted"/>
<feature type="region of interest" description="Disordered" evidence="1">
    <location>
        <begin position="1"/>
        <end position="102"/>
    </location>
</feature>
<evidence type="ECO:0000313" key="3">
    <source>
        <dbReference type="Proteomes" id="UP001304895"/>
    </source>
</evidence>
<gene>
    <name evidence="2" type="ORF">BT67DRAFT_434434</name>
</gene>
<dbReference type="EMBL" id="MU853409">
    <property type="protein sequence ID" value="KAK4134370.1"/>
    <property type="molecule type" value="Genomic_DNA"/>
</dbReference>
<feature type="region of interest" description="Disordered" evidence="1">
    <location>
        <begin position="116"/>
        <end position="139"/>
    </location>
</feature>
<feature type="region of interest" description="Disordered" evidence="1">
    <location>
        <begin position="155"/>
        <end position="194"/>
    </location>
</feature>
<dbReference type="AlphaFoldDB" id="A0AAN6UKP3"/>
<dbReference type="Proteomes" id="UP001304895">
    <property type="component" value="Unassembled WGS sequence"/>
</dbReference>
<name>A0AAN6UKP3_9PEZI</name>
<reference evidence="2" key="1">
    <citation type="journal article" date="2023" name="Mol. Phylogenet. Evol.">
        <title>Genome-scale phylogeny and comparative genomics of the fungal order Sordariales.</title>
        <authorList>
            <person name="Hensen N."/>
            <person name="Bonometti L."/>
            <person name="Westerberg I."/>
            <person name="Brannstrom I.O."/>
            <person name="Guillou S."/>
            <person name="Cros-Aarteil S."/>
            <person name="Calhoun S."/>
            <person name="Haridas S."/>
            <person name="Kuo A."/>
            <person name="Mondo S."/>
            <person name="Pangilinan J."/>
            <person name="Riley R."/>
            <person name="LaButti K."/>
            <person name="Andreopoulos B."/>
            <person name="Lipzen A."/>
            <person name="Chen C."/>
            <person name="Yan M."/>
            <person name="Daum C."/>
            <person name="Ng V."/>
            <person name="Clum A."/>
            <person name="Steindorff A."/>
            <person name="Ohm R.A."/>
            <person name="Martin F."/>
            <person name="Silar P."/>
            <person name="Natvig D.O."/>
            <person name="Lalanne C."/>
            <person name="Gautier V."/>
            <person name="Ament-Velasquez S.L."/>
            <person name="Kruys A."/>
            <person name="Hutchinson M.I."/>
            <person name="Powell A.J."/>
            <person name="Barry K."/>
            <person name="Miller A.N."/>
            <person name="Grigoriev I.V."/>
            <person name="Debuchy R."/>
            <person name="Gladieux P."/>
            <person name="Hiltunen Thoren M."/>
            <person name="Johannesson H."/>
        </authorList>
    </citation>
    <scope>NUCLEOTIDE SEQUENCE</scope>
    <source>
        <strain evidence="2">CBS 123565</strain>
    </source>
</reference>